<evidence type="ECO:0000313" key="1">
    <source>
        <dbReference type="EMBL" id="SVB56142.1"/>
    </source>
</evidence>
<feature type="non-terminal residue" evidence="1">
    <location>
        <position position="1"/>
    </location>
</feature>
<organism evidence="1">
    <name type="scientific">marine metagenome</name>
    <dbReference type="NCBI Taxonomy" id="408172"/>
    <lineage>
        <taxon>unclassified sequences</taxon>
        <taxon>metagenomes</taxon>
        <taxon>ecological metagenomes</taxon>
    </lineage>
</organism>
<name>A0A382F0H2_9ZZZZ</name>
<dbReference type="EMBL" id="UINC01047192">
    <property type="protein sequence ID" value="SVB56142.1"/>
    <property type="molecule type" value="Genomic_DNA"/>
</dbReference>
<sequence>VSYGANISKVFEVGSAQVGAFTHKKTRSYHDRSQHFDSAAKKLEKENYAELSEDS</sequence>
<dbReference type="AlphaFoldDB" id="A0A382F0H2"/>
<gene>
    <name evidence="1" type="ORF">METZ01_LOCUS208996</name>
</gene>
<reference evidence="1" key="1">
    <citation type="submission" date="2018-05" db="EMBL/GenBank/DDBJ databases">
        <authorList>
            <person name="Lanie J.A."/>
            <person name="Ng W.-L."/>
            <person name="Kazmierczak K.M."/>
            <person name="Andrzejewski T.M."/>
            <person name="Davidsen T.M."/>
            <person name="Wayne K.J."/>
            <person name="Tettelin H."/>
            <person name="Glass J.I."/>
            <person name="Rusch D."/>
            <person name="Podicherti R."/>
            <person name="Tsui H.-C.T."/>
            <person name="Winkler M.E."/>
        </authorList>
    </citation>
    <scope>NUCLEOTIDE SEQUENCE</scope>
</reference>
<protein>
    <submittedName>
        <fullName evidence="1">Uncharacterized protein</fullName>
    </submittedName>
</protein>
<proteinExistence type="predicted"/>
<accession>A0A382F0H2</accession>